<dbReference type="GO" id="GO:0043190">
    <property type="term" value="C:ATP-binding cassette (ABC) transporter complex"/>
    <property type="evidence" value="ECO:0007669"/>
    <property type="project" value="InterPro"/>
</dbReference>
<keyword evidence="1" id="KW-0732">Signal</keyword>
<dbReference type="Gene3D" id="3.90.76.10">
    <property type="entry name" value="Dipeptide-binding Protein, Domain 1"/>
    <property type="match status" value="1"/>
</dbReference>
<dbReference type="GO" id="GO:0042597">
    <property type="term" value="C:periplasmic space"/>
    <property type="evidence" value="ECO:0007669"/>
    <property type="project" value="UniProtKB-ARBA"/>
</dbReference>
<dbReference type="PANTHER" id="PTHR30290:SF81">
    <property type="entry name" value="OLIGOPEPTIDE-BINDING PROTEIN OPPA"/>
    <property type="match status" value="1"/>
</dbReference>
<organism evidence="3 4">
    <name type="scientific">Candidatus Microbacterium stercoravium</name>
    <dbReference type="NCBI Taxonomy" id="2838697"/>
    <lineage>
        <taxon>Bacteria</taxon>
        <taxon>Bacillati</taxon>
        <taxon>Actinomycetota</taxon>
        <taxon>Actinomycetes</taxon>
        <taxon>Micrococcales</taxon>
        <taxon>Microbacteriaceae</taxon>
        <taxon>Microbacterium</taxon>
    </lineage>
</organism>
<evidence type="ECO:0000256" key="1">
    <source>
        <dbReference type="SAM" id="SignalP"/>
    </source>
</evidence>
<accession>A0A9D2H3F6</accession>
<dbReference type="GO" id="GO:1904680">
    <property type="term" value="F:peptide transmembrane transporter activity"/>
    <property type="evidence" value="ECO:0007669"/>
    <property type="project" value="TreeGrafter"/>
</dbReference>
<sequence length="573" mass="62075">MRTVRRGFALASLAVASTLLLGSCAATAEETAAPDEPADLSQLQDDFYEATDPSASPAAANERTDSFVSTISSAGGVFLPGFYDNGWDGNAVAPIFASLVVTDDAGEPIGDLAEDWEVSEDGLTYTFHLREGLVFSDGSPLTADDVAFTLTLLNDPSYEGSVDFTKVVIAGTDDYKNGDADAISGISVIDDQTIEITTEKVNPNALTLLGGQVLPEEYYGADYVKGDLDYLRDLYSKPIGAGPYAFEEYVEGQEIRYTANENYYDGEPAIGTLIFKILSSDSTLQNFQNGDIDQGGFGSDPDTLEELQGLGFASVRARVIPDLGQIWVNNDNETLADTEMRQALYYGLDRQQIVDAKYKGLGQVADVYAAPTQWSYTNEGVTQYPYDPEKAEELLDGLGWEVGSDGIREKDGEKLTISYITTTQDDPVIPVASATYSEIGIDFVPEVLDGNTAFARFYDHDYDLAGFRTNGLVDPDDAVNEFASEDPHINVTGYENADVTKLVDEGISTFDQDERQEIYAELYQALSEDPPTILLDYRKSLSGWNARIQGGENFTTGGGDSSLALAKLSIADD</sequence>
<name>A0A9D2H3F6_9MICO</name>
<dbReference type="Proteomes" id="UP000824220">
    <property type="component" value="Unassembled WGS sequence"/>
</dbReference>
<dbReference type="EMBL" id="DXAM01000050">
    <property type="protein sequence ID" value="HJA03922.1"/>
    <property type="molecule type" value="Genomic_DNA"/>
</dbReference>
<dbReference type="Pfam" id="PF00496">
    <property type="entry name" value="SBP_bac_5"/>
    <property type="match status" value="1"/>
</dbReference>
<evidence type="ECO:0000259" key="2">
    <source>
        <dbReference type="Pfam" id="PF00496"/>
    </source>
</evidence>
<dbReference type="PROSITE" id="PS51257">
    <property type="entry name" value="PROKAR_LIPOPROTEIN"/>
    <property type="match status" value="1"/>
</dbReference>
<dbReference type="PANTHER" id="PTHR30290">
    <property type="entry name" value="PERIPLASMIC BINDING COMPONENT OF ABC TRANSPORTER"/>
    <property type="match status" value="1"/>
</dbReference>
<dbReference type="FunFam" id="3.90.76.10:FF:000004">
    <property type="entry name" value="Peptide ABC transporter substrate-binding protein"/>
    <property type="match status" value="1"/>
</dbReference>
<dbReference type="PIRSF" id="PIRSF002741">
    <property type="entry name" value="MppA"/>
    <property type="match status" value="1"/>
</dbReference>
<dbReference type="InterPro" id="IPR030678">
    <property type="entry name" value="Peptide/Ni-bd"/>
</dbReference>
<dbReference type="CDD" id="cd00995">
    <property type="entry name" value="PBP2_NikA_DppA_OppA_like"/>
    <property type="match status" value="1"/>
</dbReference>
<proteinExistence type="predicted"/>
<evidence type="ECO:0000313" key="4">
    <source>
        <dbReference type="Proteomes" id="UP000824220"/>
    </source>
</evidence>
<dbReference type="GO" id="GO:0015833">
    <property type="term" value="P:peptide transport"/>
    <property type="evidence" value="ECO:0007669"/>
    <property type="project" value="TreeGrafter"/>
</dbReference>
<reference evidence="3" key="1">
    <citation type="journal article" date="2021" name="PeerJ">
        <title>Extensive microbial diversity within the chicken gut microbiome revealed by metagenomics and culture.</title>
        <authorList>
            <person name="Gilroy R."/>
            <person name="Ravi A."/>
            <person name="Getino M."/>
            <person name="Pursley I."/>
            <person name="Horton D.L."/>
            <person name="Alikhan N.F."/>
            <person name="Baker D."/>
            <person name="Gharbi K."/>
            <person name="Hall N."/>
            <person name="Watson M."/>
            <person name="Adriaenssens E.M."/>
            <person name="Foster-Nyarko E."/>
            <person name="Jarju S."/>
            <person name="Secka A."/>
            <person name="Antonio M."/>
            <person name="Oren A."/>
            <person name="Chaudhuri R.R."/>
            <person name="La Ragione R."/>
            <person name="Hildebrand F."/>
            <person name="Pallen M.J."/>
        </authorList>
    </citation>
    <scope>NUCLEOTIDE SEQUENCE</scope>
    <source>
        <strain evidence="3">ChiHjej8B7-3636</strain>
    </source>
</reference>
<gene>
    <name evidence="3" type="ORF">H9800_03580</name>
</gene>
<evidence type="ECO:0000313" key="3">
    <source>
        <dbReference type="EMBL" id="HJA03922.1"/>
    </source>
</evidence>
<dbReference type="AlphaFoldDB" id="A0A9D2H3F6"/>
<reference evidence="3" key="2">
    <citation type="submission" date="2021-04" db="EMBL/GenBank/DDBJ databases">
        <authorList>
            <person name="Gilroy R."/>
        </authorList>
    </citation>
    <scope>NUCLEOTIDE SEQUENCE</scope>
    <source>
        <strain evidence="3">ChiHjej8B7-3636</strain>
    </source>
</reference>
<dbReference type="InterPro" id="IPR039424">
    <property type="entry name" value="SBP_5"/>
</dbReference>
<feature type="chain" id="PRO_5038854981" evidence="1">
    <location>
        <begin position="29"/>
        <end position="573"/>
    </location>
</feature>
<dbReference type="SUPFAM" id="SSF53850">
    <property type="entry name" value="Periplasmic binding protein-like II"/>
    <property type="match status" value="1"/>
</dbReference>
<protein>
    <submittedName>
        <fullName evidence="3">ABC transporter substrate-binding protein</fullName>
    </submittedName>
</protein>
<feature type="signal peptide" evidence="1">
    <location>
        <begin position="1"/>
        <end position="28"/>
    </location>
</feature>
<comment type="caution">
    <text evidence="3">The sequence shown here is derived from an EMBL/GenBank/DDBJ whole genome shotgun (WGS) entry which is preliminary data.</text>
</comment>
<dbReference type="Gene3D" id="3.40.190.10">
    <property type="entry name" value="Periplasmic binding protein-like II"/>
    <property type="match status" value="1"/>
</dbReference>
<feature type="domain" description="Solute-binding protein family 5" evidence="2">
    <location>
        <begin position="107"/>
        <end position="481"/>
    </location>
</feature>
<dbReference type="Gene3D" id="3.10.105.10">
    <property type="entry name" value="Dipeptide-binding Protein, Domain 3"/>
    <property type="match status" value="1"/>
</dbReference>
<dbReference type="InterPro" id="IPR000914">
    <property type="entry name" value="SBP_5_dom"/>
</dbReference>